<reference evidence="5 6" key="1">
    <citation type="submission" date="2014-06" db="EMBL/GenBank/DDBJ databases">
        <title>Whole Genome Sequences of Three Symbiotic Endozoicomonas Bacteria.</title>
        <authorList>
            <person name="Neave M.J."/>
            <person name="Apprill A."/>
            <person name="Voolstra C.R."/>
        </authorList>
    </citation>
    <scope>NUCLEOTIDE SEQUENCE [LARGE SCALE GENOMIC DNA]</scope>
    <source>
        <strain evidence="5 6">DSM 25634</strain>
    </source>
</reference>
<name>A0A081NEV6_9GAMM</name>
<evidence type="ECO:0000313" key="5">
    <source>
        <dbReference type="EMBL" id="KEQ16979.1"/>
    </source>
</evidence>
<dbReference type="EMBL" id="JOKH01000004">
    <property type="protein sequence ID" value="KEQ16979.1"/>
    <property type="molecule type" value="Genomic_DNA"/>
</dbReference>
<dbReference type="PANTHER" id="PTHR10434">
    <property type="entry name" value="1-ACYL-SN-GLYCEROL-3-PHOSPHATE ACYLTRANSFERASE"/>
    <property type="match status" value="1"/>
</dbReference>
<evidence type="ECO:0000259" key="4">
    <source>
        <dbReference type="SMART" id="SM00563"/>
    </source>
</evidence>
<evidence type="ECO:0000256" key="2">
    <source>
        <dbReference type="ARBA" id="ARBA00022679"/>
    </source>
</evidence>
<dbReference type="CDD" id="cd07988">
    <property type="entry name" value="LPLAT_ABO13168-like"/>
    <property type="match status" value="1"/>
</dbReference>
<dbReference type="GO" id="GO:0006654">
    <property type="term" value="P:phosphatidic acid biosynthetic process"/>
    <property type="evidence" value="ECO:0007669"/>
    <property type="project" value="TreeGrafter"/>
</dbReference>
<dbReference type="GO" id="GO:0003841">
    <property type="term" value="F:1-acylglycerol-3-phosphate O-acyltransferase activity"/>
    <property type="evidence" value="ECO:0007669"/>
    <property type="project" value="TreeGrafter"/>
</dbReference>
<dbReference type="AlphaFoldDB" id="A0A081NEV6"/>
<proteinExistence type="predicted"/>
<dbReference type="SUPFAM" id="SSF69593">
    <property type="entry name" value="Glycerol-3-phosphate (1)-acyltransferase"/>
    <property type="match status" value="1"/>
</dbReference>
<accession>A0A081NEV6</accession>
<dbReference type="STRING" id="1137799.GZ78_20355"/>
<dbReference type="SMART" id="SM00563">
    <property type="entry name" value="PlsC"/>
    <property type="match status" value="1"/>
</dbReference>
<sequence length="191" mass="21336">MTHTIFDTPLVNTLFRIISTLGLKLAGWKLSGKKPDARKYVVIAAPHTSNWDFVLVMAIAFKFGIKISWMGKNSLFKGPMGPVMRWMGGIPVERSRNTGLVQQVIDRFNVSDDLVVTIPPEGTRSKVGQWKSGFYHVASGAGVPIALGFLDFKTRQGGFGPLFYPTGNYENDLKEIQHFYQGMTGKRPHKF</sequence>
<gene>
    <name evidence="5" type="ORF">GZ78_20355</name>
</gene>
<protein>
    <submittedName>
        <fullName evidence="5">Glycerol acyltransferase</fullName>
    </submittedName>
</protein>
<evidence type="ECO:0000256" key="1">
    <source>
        <dbReference type="ARBA" id="ARBA00005189"/>
    </source>
</evidence>
<keyword evidence="2 5" id="KW-0808">Transferase</keyword>
<dbReference type="InterPro" id="IPR002123">
    <property type="entry name" value="Plipid/glycerol_acylTrfase"/>
</dbReference>
<comment type="caution">
    <text evidence="5">The sequence shown here is derived from an EMBL/GenBank/DDBJ whole genome shotgun (WGS) entry which is preliminary data.</text>
</comment>
<dbReference type="PANTHER" id="PTHR10434:SF9">
    <property type="entry name" value="PHOSPHOLIPID_GLYCEROL ACYLTRANSFERASE DOMAIN-CONTAINING PROTEIN"/>
    <property type="match status" value="1"/>
</dbReference>
<keyword evidence="6" id="KW-1185">Reference proteome</keyword>
<organism evidence="5 6">
    <name type="scientific">Endozoicomonas numazuensis</name>
    <dbReference type="NCBI Taxonomy" id="1137799"/>
    <lineage>
        <taxon>Bacteria</taxon>
        <taxon>Pseudomonadati</taxon>
        <taxon>Pseudomonadota</taxon>
        <taxon>Gammaproteobacteria</taxon>
        <taxon>Oceanospirillales</taxon>
        <taxon>Endozoicomonadaceae</taxon>
        <taxon>Endozoicomonas</taxon>
    </lineage>
</organism>
<dbReference type="Pfam" id="PF01553">
    <property type="entry name" value="Acyltransferase"/>
    <property type="match status" value="1"/>
</dbReference>
<feature type="domain" description="Phospholipid/glycerol acyltransferase" evidence="4">
    <location>
        <begin position="41"/>
        <end position="150"/>
    </location>
</feature>
<dbReference type="Proteomes" id="UP000028073">
    <property type="component" value="Unassembled WGS sequence"/>
</dbReference>
<keyword evidence="3 5" id="KW-0012">Acyltransferase</keyword>
<dbReference type="RefSeq" id="WP_034839345.1">
    <property type="nucleotide sequence ID" value="NZ_JOKH01000004.1"/>
</dbReference>
<comment type="pathway">
    <text evidence="1">Lipid metabolism.</text>
</comment>
<evidence type="ECO:0000313" key="6">
    <source>
        <dbReference type="Proteomes" id="UP000028073"/>
    </source>
</evidence>
<evidence type="ECO:0000256" key="3">
    <source>
        <dbReference type="ARBA" id="ARBA00023315"/>
    </source>
</evidence>
<dbReference type="OrthoDB" id="9796839at2"/>
<dbReference type="eggNOG" id="COG0204">
    <property type="taxonomic scope" value="Bacteria"/>
</dbReference>